<dbReference type="VEuPathDB" id="MicrosporidiaDB:NEQG_02042"/>
<protein>
    <submittedName>
        <fullName evidence="3">Uncharacterized protein</fullName>
    </submittedName>
</protein>
<keyword evidence="4" id="KW-1185">Reference proteome</keyword>
<sequence>MSIKHLLKIQVFILCILIHCTKNISALNLPILNESNPKKPSSLSLPIGDFSSDEVIPMSKKSSKKGSSKPTKKQESSSSDVESTEGVKSKGEK</sequence>
<dbReference type="EMBL" id="GL870880">
    <property type="protein sequence ID" value="EIJ87970.1"/>
    <property type="molecule type" value="Genomic_DNA"/>
</dbReference>
<feature type="region of interest" description="Disordered" evidence="1">
    <location>
        <begin position="34"/>
        <end position="93"/>
    </location>
</feature>
<dbReference type="OrthoDB" id="10590668at2759"/>
<feature type="chain" id="PRO_5003670435" evidence="2">
    <location>
        <begin position="27"/>
        <end position="93"/>
    </location>
</feature>
<dbReference type="HOGENOM" id="CLU_2400191_0_0_1"/>
<dbReference type="InParanoid" id="I3EFH3"/>
<evidence type="ECO:0000256" key="2">
    <source>
        <dbReference type="SAM" id="SignalP"/>
    </source>
</evidence>
<organism evidence="3 4">
    <name type="scientific">Nematocida parisii (strain ERTm3)</name>
    <name type="common">Nematode killer fungus</name>
    <dbReference type="NCBI Taxonomy" id="935791"/>
    <lineage>
        <taxon>Eukaryota</taxon>
        <taxon>Fungi</taxon>
        <taxon>Fungi incertae sedis</taxon>
        <taxon>Microsporidia</taxon>
        <taxon>Nematocida</taxon>
    </lineage>
</organism>
<accession>I3EFH3</accession>
<feature type="signal peptide" evidence="2">
    <location>
        <begin position="1"/>
        <end position="26"/>
    </location>
</feature>
<gene>
    <name evidence="3" type="ORF">NEQG_02042</name>
</gene>
<evidence type="ECO:0000313" key="3">
    <source>
        <dbReference type="EMBL" id="EIJ87970.1"/>
    </source>
</evidence>
<dbReference type="AlphaFoldDB" id="I3EFH3"/>
<keyword evidence="2" id="KW-0732">Signal</keyword>
<reference evidence="3" key="1">
    <citation type="submission" date="2011-01" db="EMBL/GenBank/DDBJ databases">
        <title>The Genome Sequence of Nematocida parisii strain ERTm3.</title>
        <authorList>
            <consortium name="The Broad Institute Genome Sequencing Platform"/>
            <consortium name="The Broad Institute Genome Sequencing Center for Infectious Disease"/>
            <person name="Cuomo C."/>
            <person name="Troemel E."/>
            <person name="Young S.K."/>
            <person name="Zeng Q."/>
            <person name="Gargeya S."/>
            <person name="Fitzgerald M."/>
            <person name="Haas B."/>
            <person name="Abouelleil A."/>
            <person name="Alvarado L."/>
            <person name="Arachchi H.M."/>
            <person name="Berlin A."/>
            <person name="Chapman S.B."/>
            <person name="Gearin G."/>
            <person name="Goldberg J."/>
            <person name="Griggs A."/>
            <person name="Gujja S."/>
            <person name="Hansen M."/>
            <person name="Heiman D."/>
            <person name="Howarth C."/>
            <person name="Larimer J."/>
            <person name="Lui A."/>
            <person name="MacDonald P.J.P."/>
            <person name="McCowen C."/>
            <person name="Montmayeur A."/>
            <person name="Murphy C."/>
            <person name="Neiman D."/>
            <person name="Pearson M."/>
            <person name="Priest M."/>
            <person name="Roberts A."/>
            <person name="Saif S."/>
            <person name="Shea T."/>
            <person name="Sisk P."/>
            <person name="Stolte C."/>
            <person name="Sykes S."/>
            <person name="Wortman J."/>
            <person name="Nusbaum C."/>
            <person name="Birren B."/>
        </authorList>
    </citation>
    <scope>NUCLEOTIDE SEQUENCE</scope>
    <source>
        <strain evidence="3">ERTm3</strain>
    </source>
</reference>
<proteinExistence type="predicted"/>
<name>I3EFH3_NEMP3</name>
<dbReference type="Proteomes" id="UP000002872">
    <property type="component" value="Unassembled WGS sequence"/>
</dbReference>
<evidence type="ECO:0000313" key="4">
    <source>
        <dbReference type="Proteomes" id="UP000002872"/>
    </source>
</evidence>
<feature type="compositionally biased region" description="Basic residues" evidence="1">
    <location>
        <begin position="61"/>
        <end position="71"/>
    </location>
</feature>
<evidence type="ECO:0000256" key="1">
    <source>
        <dbReference type="SAM" id="MobiDB-lite"/>
    </source>
</evidence>